<keyword evidence="1" id="KW-0001">2Fe-2S</keyword>
<evidence type="ECO:0000259" key="5">
    <source>
        <dbReference type="PROSITE" id="PS51296"/>
    </source>
</evidence>
<dbReference type="SUPFAM" id="SSF50022">
    <property type="entry name" value="ISP domain"/>
    <property type="match status" value="1"/>
</dbReference>
<comment type="caution">
    <text evidence="6">The sequence shown here is derived from an EMBL/GenBank/DDBJ whole genome shotgun (WGS) entry which is preliminary data.</text>
</comment>
<dbReference type="Proteomes" id="UP001589865">
    <property type="component" value="Unassembled WGS sequence"/>
</dbReference>
<dbReference type="PANTHER" id="PTHR40261:SF1">
    <property type="entry name" value="RIESKE DOMAIN-CONTAINING PROTEIN"/>
    <property type="match status" value="1"/>
</dbReference>
<dbReference type="InterPro" id="IPR036922">
    <property type="entry name" value="Rieske_2Fe-2S_sf"/>
</dbReference>
<evidence type="ECO:0000256" key="2">
    <source>
        <dbReference type="ARBA" id="ARBA00022723"/>
    </source>
</evidence>
<feature type="domain" description="Rieske" evidence="5">
    <location>
        <begin position="11"/>
        <end position="115"/>
    </location>
</feature>
<dbReference type="Gene3D" id="2.102.10.10">
    <property type="entry name" value="Rieske [2Fe-2S] iron-sulphur domain"/>
    <property type="match status" value="1"/>
</dbReference>
<protein>
    <submittedName>
        <fullName evidence="6">Rieske (2Fe-2S) protein</fullName>
    </submittedName>
</protein>
<dbReference type="InterPro" id="IPR017941">
    <property type="entry name" value="Rieske_2Fe-2S"/>
</dbReference>
<gene>
    <name evidence="6" type="ORF">ACFFGY_05440</name>
</gene>
<proteinExistence type="predicted"/>
<reference evidence="6 7" key="1">
    <citation type="submission" date="2024-09" db="EMBL/GenBank/DDBJ databases">
        <authorList>
            <person name="Sun Q."/>
            <person name="Mori K."/>
        </authorList>
    </citation>
    <scope>NUCLEOTIDE SEQUENCE [LARGE SCALE GENOMIC DNA]</scope>
    <source>
        <strain evidence="6 7">TBRC 5777</strain>
    </source>
</reference>
<keyword evidence="4" id="KW-0411">Iron-sulfur</keyword>
<dbReference type="EMBL" id="JBHLUN010000004">
    <property type="protein sequence ID" value="MFC0407682.1"/>
    <property type="molecule type" value="Genomic_DNA"/>
</dbReference>
<evidence type="ECO:0000256" key="1">
    <source>
        <dbReference type="ARBA" id="ARBA00022714"/>
    </source>
</evidence>
<organism evidence="6 7">
    <name type="scientific">Roseomonas elaeocarpi</name>
    <dbReference type="NCBI Taxonomy" id="907779"/>
    <lineage>
        <taxon>Bacteria</taxon>
        <taxon>Pseudomonadati</taxon>
        <taxon>Pseudomonadota</taxon>
        <taxon>Alphaproteobacteria</taxon>
        <taxon>Acetobacterales</taxon>
        <taxon>Roseomonadaceae</taxon>
        <taxon>Roseomonas</taxon>
    </lineage>
</organism>
<keyword evidence="2" id="KW-0479">Metal-binding</keyword>
<dbReference type="CDD" id="cd03467">
    <property type="entry name" value="Rieske"/>
    <property type="match status" value="1"/>
</dbReference>
<dbReference type="RefSeq" id="WP_377043402.1">
    <property type="nucleotide sequence ID" value="NZ_JBHLUN010000004.1"/>
</dbReference>
<dbReference type="PANTHER" id="PTHR40261">
    <property type="match status" value="1"/>
</dbReference>
<keyword evidence="3" id="KW-0408">Iron</keyword>
<keyword evidence="7" id="KW-1185">Reference proteome</keyword>
<evidence type="ECO:0000256" key="3">
    <source>
        <dbReference type="ARBA" id="ARBA00023004"/>
    </source>
</evidence>
<sequence>MTPAAPLPAQRVLCRLADIPDGEARGFDPPPGSFIGVFAVRRGEGVFVFLNSCPHIGVPLEVLPHRFLDGRRERVVCAVHGARFRVEDGLCLSGPCMGDRLEIVPAEIRDGLVLIPEDTGR</sequence>
<evidence type="ECO:0000313" key="7">
    <source>
        <dbReference type="Proteomes" id="UP001589865"/>
    </source>
</evidence>
<dbReference type="PROSITE" id="PS51296">
    <property type="entry name" value="RIESKE"/>
    <property type="match status" value="1"/>
</dbReference>
<name>A0ABV6JPN7_9PROT</name>
<accession>A0ABV6JPN7</accession>
<dbReference type="Pfam" id="PF00355">
    <property type="entry name" value="Rieske"/>
    <property type="match status" value="1"/>
</dbReference>
<evidence type="ECO:0000313" key="6">
    <source>
        <dbReference type="EMBL" id="MFC0407682.1"/>
    </source>
</evidence>
<evidence type="ECO:0000256" key="4">
    <source>
        <dbReference type="ARBA" id="ARBA00023014"/>
    </source>
</evidence>